<dbReference type="EMBL" id="AYSL01000886">
    <property type="protein sequence ID" value="KTF06882.1"/>
    <property type="molecule type" value="Genomic_DNA"/>
</dbReference>
<reference evidence="2" key="1">
    <citation type="submission" date="2013-11" db="EMBL/GenBank/DDBJ databases">
        <title>Microbial diversity, functional groups and degradation webs in Northern and Southern Mediterranean and Red Sea marine crude oil polluted sites.</title>
        <authorList>
            <person name="Daffonchio D."/>
            <person name="Mapelli F."/>
            <person name="Ferrer M."/>
            <person name="Richter M."/>
            <person name="Cherif A."/>
            <person name="Malkawi H.I."/>
            <person name="Yakimov M.M."/>
            <person name="Abdel-Fattah Y.R."/>
            <person name="Blaghen M."/>
            <person name="Golyshin P.N."/>
            <person name="Kalogerakis N."/>
            <person name="Boon N."/>
            <person name="Magagnini M."/>
            <person name="Fava F."/>
        </authorList>
    </citation>
    <scope>NUCLEOTIDE SEQUENCE</scope>
</reference>
<protein>
    <submittedName>
        <fullName evidence="2">General stress protein</fullName>
    </submittedName>
</protein>
<evidence type="ECO:0000259" key="1">
    <source>
        <dbReference type="Pfam" id="PF16242"/>
    </source>
</evidence>
<dbReference type="SUPFAM" id="SSF50475">
    <property type="entry name" value="FMN-binding split barrel"/>
    <property type="match status" value="1"/>
</dbReference>
<organism evidence="2">
    <name type="scientific">marine sediment metagenome</name>
    <dbReference type="NCBI Taxonomy" id="412755"/>
    <lineage>
        <taxon>unclassified sequences</taxon>
        <taxon>metagenomes</taxon>
        <taxon>ecological metagenomes</taxon>
    </lineage>
</organism>
<dbReference type="InterPro" id="IPR038725">
    <property type="entry name" value="YdaG_split_barrel_FMN-bd"/>
</dbReference>
<evidence type="ECO:0000313" key="2">
    <source>
        <dbReference type="EMBL" id="KTF06882.1"/>
    </source>
</evidence>
<dbReference type="Pfam" id="PF16242">
    <property type="entry name" value="Pyrid_ox_like"/>
    <property type="match status" value="1"/>
</dbReference>
<dbReference type="InterPro" id="IPR012349">
    <property type="entry name" value="Split_barrel_FMN-bd"/>
</dbReference>
<name>A0A1B6NV96_9ZZZZ</name>
<dbReference type="PANTHER" id="PTHR34818:SF1">
    <property type="entry name" value="PROTEIN BLI-3"/>
    <property type="match status" value="1"/>
</dbReference>
<proteinExistence type="predicted"/>
<accession>A0A1B6NV96</accession>
<comment type="caution">
    <text evidence="2">The sequence shown here is derived from an EMBL/GenBank/DDBJ whole genome shotgun (WGS) entry which is preliminary data.</text>
</comment>
<gene>
    <name evidence="2" type="ORF">MGSAQ_001619</name>
</gene>
<dbReference type="Gene3D" id="2.30.110.10">
    <property type="entry name" value="Electron Transport, Fmn-binding Protein, Chain A"/>
    <property type="match status" value="1"/>
</dbReference>
<feature type="domain" description="General stress protein FMN-binding split barrel" evidence="1">
    <location>
        <begin position="34"/>
        <end position="167"/>
    </location>
</feature>
<dbReference type="PANTHER" id="PTHR34818">
    <property type="entry name" value="PROTEIN BLI-3"/>
    <property type="match status" value="1"/>
</dbReference>
<dbReference type="AlphaFoldDB" id="A0A1B6NV96"/>
<dbReference type="InterPro" id="IPR052917">
    <property type="entry name" value="Stress-Dev_Protein"/>
</dbReference>
<sequence length="181" mass="20786">MKIRRLVQLTPFNSNVGQTLIFNKEELCLAILRKTMWKAMSDSPKVMVSLVGEDMHAEPMYAQLDKDADSEFWFYTSRDNRIAKGGKAMVQFASKGHDVFACIRGNLTVESRKEVIDKYWSNPVEAWFEKGKDDPSLLMLRFELIDAEVWDADPSLKGMFKMLTGKTVKPEEMGEHEKVDL</sequence>